<protein>
    <submittedName>
        <fullName evidence="8">Rho guanine nucleotide exchange factor 37</fullName>
    </submittedName>
</protein>
<feature type="domain" description="DH" evidence="5">
    <location>
        <begin position="54"/>
        <end position="227"/>
    </location>
</feature>
<dbReference type="AlphaFoldDB" id="A0A8M1KNE4"/>
<accession>A0A8M1KNE4</accession>
<dbReference type="PANTHER" id="PTHR22834">
    <property type="entry name" value="NUCLEAR FUSION PROTEIN FUS2"/>
    <property type="match status" value="1"/>
</dbReference>
<feature type="compositionally biased region" description="Acidic residues" evidence="3">
    <location>
        <begin position="16"/>
        <end position="32"/>
    </location>
</feature>
<dbReference type="PROSITE" id="PS51021">
    <property type="entry name" value="BAR"/>
    <property type="match status" value="1"/>
</dbReference>
<dbReference type="FunFam" id="2.30.30.40:FF:000177">
    <property type="entry name" value="Rho guanine nucleotide exchange factor (GEF) 37"/>
    <property type="match status" value="1"/>
</dbReference>
<dbReference type="Proteomes" id="UP000515152">
    <property type="component" value="Chromosome 6"/>
</dbReference>
<keyword evidence="7" id="KW-1185">Reference proteome</keyword>
<evidence type="ECO:0000256" key="1">
    <source>
        <dbReference type="ARBA" id="ARBA00022443"/>
    </source>
</evidence>
<name>A0A8M1KNE4_CLUHA</name>
<feature type="domain" description="SH3" evidence="4">
    <location>
        <begin position="632"/>
        <end position="695"/>
    </location>
</feature>
<dbReference type="Pfam" id="PF14604">
    <property type="entry name" value="SH3_9"/>
    <property type="match status" value="1"/>
</dbReference>
<dbReference type="GO" id="GO:0005737">
    <property type="term" value="C:cytoplasm"/>
    <property type="evidence" value="ECO:0007669"/>
    <property type="project" value="InterPro"/>
</dbReference>
<feature type="region of interest" description="Disordered" evidence="3">
    <location>
        <begin position="1"/>
        <end position="50"/>
    </location>
</feature>
<evidence type="ECO:0000256" key="2">
    <source>
        <dbReference type="PROSITE-ProRule" id="PRU00192"/>
    </source>
</evidence>
<dbReference type="GeneID" id="105906151"/>
<evidence type="ECO:0000259" key="5">
    <source>
        <dbReference type="PROSITE" id="PS50010"/>
    </source>
</evidence>
<keyword evidence="1 2" id="KW-0728">SH3 domain</keyword>
<feature type="domain" description="BAR" evidence="6">
    <location>
        <begin position="282"/>
        <end position="480"/>
    </location>
</feature>
<dbReference type="FunFam" id="1.20.900.10:FF:000063">
    <property type="entry name" value="Rho guanine nucleotide exchange factor (GEF) 37"/>
    <property type="match status" value="1"/>
</dbReference>
<dbReference type="SMART" id="SM00325">
    <property type="entry name" value="RhoGEF"/>
    <property type="match status" value="1"/>
</dbReference>
<dbReference type="PANTHER" id="PTHR22834:SF9">
    <property type="entry name" value="RHO GUANINE NUCLEOTIDE EXCHANGE FACTOR 37"/>
    <property type="match status" value="1"/>
</dbReference>
<evidence type="ECO:0000256" key="3">
    <source>
        <dbReference type="SAM" id="MobiDB-lite"/>
    </source>
</evidence>
<dbReference type="RefSeq" id="XP_042563903.1">
    <property type="nucleotide sequence ID" value="XM_042707969.1"/>
</dbReference>
<dbReference type="OrthoDB" id="6244550at2759"/>
<dbReference type="CTD" id="389337"/>
<dbReference type="InterPro" id="IPR004148">
    <property type="entry name" value="BAR_dom"/>
</dbReference>
<evidence type="ECO:0000259" key="4">
    <source>
        <dbReference type="PROSITE" id="PS50002"/>
    </source>
</evidence>
<feature type="compositionally biased region" description="Basic and acidic residues" evidence="3">
    <location>
        <begin position="33"/>
        <end position="49"/>
    </location>
</feature>
<dbReference type="KEGG" id="char:105906151"/>
<dbReference type="SMART" id="SM00326">
    <property type="entry name" value="SH3"/>
    <property type="match status" value="2"/>
</dbReference>
<dbReference type="GO" id="GO:0005085">
    <property type="term" value="F:guanyl-nucleotide exchange factor activity"/>
    <property type="evidence" value="ECO:0007669"/>
    <property type="project" value="InterPro"/>
</dbReference>
<dbReference type="PROSITE" id="PS50002">
    <property type="entry name" value="SH3"/>
    <property type="match status" value="1"/>
</dbReference>
<dbReference type="InterPro" id="IPR051492">
    <property type="entry name" value="Dynamin-Rho_GEF"/>
</dbReference>
<dbReference type="InterPro" id="IPR001452">
    <property type="entry name" value="SH3_domain"/>
</dbReference>
<dbReference type="PROSITE" id="PS50010">
    <property type="entry name" value="DH_2"/>
    <property type="match status" value="1"/>
</dbReference>
<dbReference type="InterPro" id="IPR000219">
    <property type="entry name" value="DH_dom"/>
</dbReference>
<organism evidence="7 8">
    <name type="scientific">Clupea harengus</name>
    <name type="common">Atlantic herring</name>
    <dbReference type="NCBI Taxonomy" id="7950"/>
    <lineage>
        <taxon>Eukaryota</taxon>
        <taxon>Metazoa</taxon>
        <taxon>Chordata</taxon>
        <taxon>Craniata</taxon>
        <taxon>Vertebrata</taxon>
        <taxon>Euteleostomi</taxon>
        <taxon>Actinopterygii</taxon>
        <taxon>Neopterygii</taxon>
        <taxon>Teleostei</taxon>
        <taxon>Clupei</taxon>
        <taxon>Clupeiformes</taxon>
        <taxon>Clupeoidei</taxon>
        <taxon>Clupeidae</taxon>
        <taxon>Clupea</taxon>
    </lineage>
</organism>
<gene>
    <name evidence="8" type="primary">arhgef37</name>
</gene>
<evidence type="ECO:0000313" key="8">
    <source>
        <dbReference type="RefSeq" id="XP_042563903.1"/>
    </source>
</evidence>
<evidence type="ECO:0000313" key="7">
    <source>
        <dbReference type="Proteomes" id="UP000515152"/>
    </source>
</evidence>
<sequence>MKGAGGAEESPPPEEVAGEEEDEFIKEEEQEMSEEKKERLAAEQDEARSRAAQRQGMAIEELIHTERTFLKHLQLCSLNIRVNLEKLQPPLPNLDGMFQHIGEVMDVSARLLSLLEQTQMHPSDPEFLQFLCDSFLSMSRDIEMAYKEYLANYNNITTLENSYKQREEQWAEMVKVVKSSAPEINASNLTFFLVMPVQRIARYPLLLQTIQKHTDPTHPAYATLTQAAHTAVQLNLPSINGKANSGKSDKYKRTETLTIRDKINRLSGHSIAKKTARLSQFLKHETGMVPQAKDEEFDQLVAFFFVIEKGVCELHEDLEAYLSHLQRLQSCRPEDHDLEMEADKGALFSREIAVALRQWIYPEFERRLVSLVFKPLCSLRELLAGPRNLIRKRRDKLLDYELLEEKSSLSYEEQAVANTYRTIHALLLAELPQFNARSTQLLQAALGNLSCLLGDLATDMEQLANSFTQQLPHSSMDSREFWKWAESSVLEAGQSLENLCQSVQDELNSPIVQPLSSPAQKRLKGLRDRHGPDKIYQLSGPVVGTRDLDLTLNKGELVAVLSEMDTRGDRRRWLVDAGGPRGYVPAAKLVCYQQVAQATPPSPYLSATLPAPASRRHSYSPGPPTPGFSIATPCYQVCAGYDFTARGSHEVSLRAGEPVRVLQPHDKRGNAEWSLVEAHGSKGYVPSNYLEVLPAMVASPSFPYC</sequence>
<proteinExistence type="predicted"/>
<reference evidence="8" key="1">
    <citation type="submission" date="2025-08" db="UniProtKB">
        <authorList>
            <consortium name="RefSeq"/>
        </authorList>
    </citation>
    <scope>IDENTIFICATION</scope>
</reference>
<evidence type="ECO:0000259" key="6">
    <source>
        <dbReference type="PROSITE" id="PS51021"/>
    </source>
</evidence>
<dbReference type="Pfam" id="PF00621">
    <property type="entry name" value="RhoGEF"/>
    <property type="match status" value="1"/>
</dbReference>